<keyword evidence="2 7" id="KW-0813">Transport</keyword>
<evidence type="ECO:0000256" key="6">
    <source>
        <dbReference type="ARBA" id="ARBA00023136"/>
    </source>
</evidence>
<evidence type="ECO:0000256" key="3">
    <source>
        <dbReference type="ARBA" id="ARBA00022475"/>
    </source>
</evidence>
<accession>A0A398CSL2</accession>
<feature type="transmembrane region" description="Helical" evidence="7">
    <location>
        <begin position="31"/>
        <end position="53"/>
    </location>
</feature>
<evidence type="ECO:0000256" key="1">
    <source>
        <dbReference type="ARBA" id="ARBA00004651"/>
    </source>
</evidence>
<feature type="transmembrane region" description="Helical" evidence="7">
    <location>
        <begin position="94"/>
        <end position="120"/>
    </location>
</feature>
<keyword evidence="4 7" id="KW-0812">Transmembrane</keyword>
<evidence type="ECO:0000313" key="9">
    <source>
        <dbReference type="EMBL" id="RIE05522.1"/>
    </source>
</evidence>
<evidence type="ECO:0000259" key="8">
    <source>
        <dbReference type="PROSITE" id="PS50928"/>
    </source>
</evidence>
<reference evidence="9 10" key="1">
    <citation type="submission" date="2018-09" db="EMBL/GenBank/DDBJ databases">
        <title>Discovery and Ecogenomic Context for Candidatus Cryosericales, a Global Caldiserica Order Active in Thawing Permafrost.</title>
        <authorList>
            <person name="Martinez M.A."/>
            <person name="Woodcroft B.J."/>
            <person name="Ignacio Espinoza J.C."/>
            <person name="Zayed A."/>
            <person name="Singleton C.M."/>
            <person name="Boyd J."/>
            <person name="Li Y.-F."/>
            <person name="Purvine S."/>
            <person name="Maughan H."/>
            <person name="Hodgkins S.B."/>
            <person name="Anderson D."/>
            <person name="Sederholm M."/>
            <person name="Temperton B."/>
            <person name="Saleska S.R."/>
            <person name="Tyson G.W."/>
            <person name="Rich V.I."/>
        </authorList>
    </citation>
    <scope>NUCLEOTIDE SEQUENCE [LARGE SCALE GENOMIC DNA]</scope>
    <source>
        <strain evidence="9 10">SMC7</strain>
    </source>
</reference>
<dbReference type="Gene3D" id="1.10.3720.10">
    <property type="entry name" value="MetI-like"/>
    <property type="match status" value="1"/>
</dbReference>
<keyword evidence="5 7" id="KW-1133">Transmembrane helix</keyword>
<dbReference type="GO" id="GO:0055085">
    <property type="term" value="P:transmembrane transport"/>
    <property type="evidence" value="ECO:0007669"/>
    <property type="project" value="InterPro"/>
</dbReference>
<evidence type="ECO:0000256" key="4">
    <source>
        <dbReference type="ARBA" id="ARBA00022692"/>
    </source>
</evidence>
<comment type="caution">
    <text evidence="9">The sequence shown here is derived from an EMBL/GenBank/DDBJ whole genome shotgun (WGS) entry which is preliminary data.</text>
</comment>
<sequence length="294" mass="32281">MSPFETEVQLAGSGPESYFSMVIRRLLKHKLAVISLGILISILIFCFVVPLFFKYEPTYSDFSYLYGSPNSRYLFGTDNLGHDTFTRLMYGGRISLIVGFSAAILPIIFGIIVGAFAGYYGGVLDNILMRITDAFLSVPSFPIYMALAKVMGQGVINIILVFSFLGWMVDARLVRGMFLSLKENEYAEAAKAIGVSNLRIMFRHLLPNAMAPILVSVTLTVGGAILSEAGLSFLGLGVPSSTPTWGNMLTNAQQDIFIAPRLVIWPGIMIFITVLSFNFLGDGLRDAMDPRLKL</sequence>
<keyword evidence="10" id="KW-1185">Reference proteome</keyword>
<keyword evidence="3" id="KW-1003">Cell membrane</keyword>
<name>A0A398CSL2_9BACT</name>
<dbReference type="AlphaFoldDB" id="A0A398CSL2"/>
<protein>
    <submittedName>
        <fullName evidence="9">ABC transporter permease</fullName>
    </submittedName>
</protein>
<dbReference type="PROSITE" id="PS50928">
    <property type="entry name" value="ABC_TM1"/>
    <property type="match status" value="1"/>
</dbReference>
<dbReference type="PANTHER" id="PTHR43386:SF1">
    <property type="entry name" value="D,D-DIPEPTIDE TRANSPORT SYSTEM PERMEASE PROTEIN DDPC-RELATED"/>
    <property type="match status" value="1"/>
</dbReference>
<dbReference type="GO" id="GO:0005886">
    <property type="term" value="C:plasma membrane"/>
    <property type="evidence" value="ECO:0007669"/>
    <property type="project" value="UniProtKB-SubCell"/>
</dbReference>
<evidence type="ECO:0000256" key="5">
    <source>
        <dbReference type="ARBA" id="ARBA00022989"/>
    </source>
</evidence>
<dbReference type="Pfam" id="PF00528">
    <property type="entry name" value="BPD_transp_1"/>
    <property type="match status" value="1"/>
</dbReference>
<proteinExistence type="inferred from homology"/>
<dbReference type="InterPro" id="IPR050366">
    <property type="entry name" value="BP-dependent_transpt_permease"/>
</dbReference>
<comment type="subcellular location">
    <subcellularLocation>
        <location evidence="1 7">Cell membrane</location>
        <topology evidence="1 7">Multi-pass membrane protein</topology>
    </subcellularLocation>
</comment>
<feature type="transmembrane region" description="Helical" evidence="7">
    <location>
        <begin position="256"/>
        <end position="281"/>
    </location>
</feature>
<gene>
    <name evidence="9" type="ORF">SMC7_06855</name>
</gene>
<comment type="similarity">
    <text evidence="7">Belongs to the binding-protein-dependent transport system permease family.</text>
</comment>
<dbReference type="Proteomes" id="UP000266328">
    <property type="component" value="Unassembled WGS sequence"/>
</dbReference>
<evidence type="ECO:0000313" key="10">
    <source>
        <dbReference type="Proteomes" id="UP000266328"/>
    </source>
</evidence>
<dbReference type="PANTHER" id="PTHR43386">
    <property type="entry name" value="OLIGOPEPTIDE TRANSPORT SYSTEM PERMEASE PROTEIN APPC"/>
    <property type="match status" value="1"/>
</dbReference>
<feature type="transmembrane region" description="Helical" evidence="7">
    <location>
        <begin position="209"/>
        <end position="236"/>
    </location>
</feature>
<dbReference type="RefSeq" id="WP_119089609.1">
    <property type="nucleotide sequence ID" value="NZ_QXIS01000035.1"/>
</dbReference>
<feature type="domain" description="ABC transmembrane type-1" evidence="8">
    <location>
        <begin position="92"/>
        <end position="281"/>
    </location>
</feature>
<feature type="transmembrane region" description="Helical" evidence="7">
    <location>
        <begin position="154"/>
        <end position="174"/>
    </location>
</feature>
<dbReference type="Pfam" id="PF12911">
    <property type="entry name" value="OppC_N"/>
    <property type="match status" value="1"/>
</dbReference>
<dbReference type="CDD" id="cd06261">
    <property type="entry name" value="TM_PBP2"/>
    <property type="match status" value="1"/>
</dbReference>
<dbReference type="SUPFAM" id="SSF161098">
    <property type="entry name" value="MetI-like"/>
    <property type="match status" value="1"/>
</dbReference>
<dbReference type="EMBL" id="QXIS01000035">
    <property type="protein sequence ID" value="RIE05522.1"/>
    <property type="molecule type" value="Genomic_DNA"/>
</dbReference>
<keyword evidence="6 7" id="KW-0472">Membrane</keyword>
<evidence type="ECO:0000256" key="7">
    <source>
        <dbReference type="RuleBase" id="RU363032"/>
    </source>
</evidence>
<dbReference type="InterPro" id="IPR000515">
    <property type="entry name" value="MetI-like"/>
</dbReference>
<evidence type="ECO:0000256" key="2">
    <source>
        <dbReference type="ARBA" id="ARBA00022448"/>
    </source>
</evidence>
<organism evidence="9 10">
    <name type="scientific">Candidatus Cryosericum terrychapinii</name>
    <dbReference type="NCBI Taxonomy" id="2290919"/>
    <lineage>
        <taxon>Bacteria</taxon>
        <taxon>Pseudomonadati</taxon>
        <taxon>Caldisericota/Cryosericota group</taxon>
        <taxon>Candidatus Cryosericota</taxon>
        <taxon>Candidatus Cryosericia</taxon>
        <taxon>Candidatus Cryosericales</taxon>
        <taxon>Candidatus Cryosericaceae</taxon>
        <taxon>Candidatus Cryosericum</taxon>
    </lineage>
</organism>
<dbReference type="InterPro" id="IPR035906">
    <property type="entry name" value="MetI-like_sf"/>
</dbReference>
<dbReference type="OrthoDB" id="9797472at2"/>
<dbReference type="InterPro" id="IPR025966">
    <property type="entry name" value="OppC_N"/>
</dbReference>